<evidence type="ECO:0000313" key="2">
    <source>
        <dbReference type="Proteomes" id="UP000233325"/>
    </source>
</evidence>
<reference evidence="1 2" key="1">
    <citation type="journal article" date="2017" name="ISME J.">
        <title>Potential for microbial H2 and metal transformations associated with novel bacteria and archaea in deep terrestrial subsurface sediments.</title>
        <authorList>
            <person name="Hernsdorf A.W."/>
            <person name="Amano Y."/>
            <person name="Miyakawa K."/>
            <person name="Ise K."/>
            <person name="Suzuki Y."/>
            <person name="Anantharaman K."/>
            <person name="Probst A."/>
            <person name="Burstein D."/>
            <person name="Thomas B.C."/>
            <person name="Banfield J.F."/>
        </authorList>
    </citation>
    <scope>NUCLEOTIDE SEQUENCE [LARGE SCALE GENOMIC DNA]</scope>
    <source>
        <strain evidence="1">HGW-Falkowbacteria-2</strain>
    </source>
</reference>
<feature type="non-terminal residue" evidence="1">
    <location>
        <position position="1"/>
    </location>
</feature>
<dbReference type="Proteomes" id="UP000233325">
    <property type="component" value="Unassembled WGS sequence"/>
</dbReference>
<sequence length="261" mass="30262">EKTIKNIFQGHDSILKRAKDFASLFEGNDWGDLPEVWKRQIDELFVIDEENCIDTQKVQGMQATIYNRLQEEIAKYEDIKEVDLLKNETKLRKNRIIMGYFSKNKENAHARMVGDVCVARDRKMLENDKYFEFVLFDQEKEKCVGTTMLLQMDEPDGKYLLYCPNPAVSLVSEVSAKKLYQAITTRISKFAEENDFKAVLVDKRHGHSTNRAGLFQQSLDQSCLKNRSGQERTINLTNNHVLSNSYAYQNNLSIVWEGKSK</sequence>
<organism evidence="1 2">
    <name type="scientific">Candidatus Falkowbacteria bacterium HGW-Falkowbacteria-2</name>
    <dbReference type="NCBI Taxonomy" id="2013769"/>
    <lineage>
        <taxon>Bacteria</taxon>
        <taxon>Candidatus Falkowiibacteriota</taxon>
    </lineage>
</organism>
<dbReference type="AlphaFoldDB" id="A0A2N2E3W3"/>
<comment type="caution">
    <text evidence="1">The sequence shown here is derived from an EMBL/GenBank/DDBJ whole genome shotgun (WGS) entry which is preliminary data.</text>
</comment>
<evidence type="ECO:0000313" key="1">
    <source>
        <dbReference type="EMBL" id="PKM89425.1"/>
    </source>
</evidence>
<gene>
    <name evidence="1" type="ORF">CVU83_00190</name>
</gene>
<proteinExistence type="predicted"/>
<accession>A0A2N2E3W3</accession>
<dbReference type="EMBL" id="PHAH01000001">
    <property type="protein sequence ID" value="PKM89425.1"/>
    <property type="molecule type" value="Genomic_DNA"/>
</dbReference>
<name>A0A2N2E3W3_9BACT</name>
<protein>
    <submittedName>
        <fullName evidence="1">Uncharacterized protein</fullName>
    </submittedName>
</protein>